<feature type="region of interest" description="Disordered" evidence="1">
    <location>
        <begin position="341"/>
        <end position="366"/>
    </location>
</feature>
<proteinExistence type="predicted"/>
<gene>
    <name evidence="3" type="ORF">HII31_13395</name>
</gene>
<organism evidence="3 4">
    <name type="scientific">Pseudocercospora fuligena</name>
    <dbReference type="NCBI Taxonomy" id="685502"/>
    <lineage>
        <taxon>Eukaryota</taxon>
        <taxon>Fungi</taxon>
        <taxon>Dikarya</taxon>
        <taxon>Ascomycota</taxon>
        <taxon>Pezizomycotina</taxon>
        <taxon>Dothideomycetes</taxon>
        <taxon>Dothideomycetidae</taxon>
        <taxon>Mycosphaerellales</taxon>
        <taxon>Mycosphaerellaceae</taxon>
        <taxon>Pseudocercospora</taxon>
    </lineage>
</organism>
<evidence type="ECO:0000313" key="3">
    <source>
        <dbReference type="EMBL" id="KAF7185120.1"/>
    </source>
</evidence>
<evidence type="ECO:0000313" key="4">
    <source>
        <dbReference type="Proteomes" id="UP000660729"/>
    </source>
</evidence>
<dbReference type="GO" id="GO:0016787">
    <property type="term" value="F:hydrolase activity"/>
    <property type="evidence" value="ECO:0007669"/>
    <property type="project" value="UniProtKB-KW"/>
</dbReference>
<keyword evidence="3" id="KW-0378">Hydrolase</keyword>
<dbReference type="SUPFAM" id="SSF53474">
    <property type="entry name" value="alpha/beta-Hydrolases"/>
    <property type="match status" value="1"/>
</dbReference>
<dbReference type="Gene3D" id="3.40.50.1820">
    <property type="entry name" value="alpha/beta hydrolase"/>
    <property type="match status" value="1"/>
</dbReference>
<dbReference type="Pfam" id="PF12146">
    <property type="entry name" value="Hydrolase_4"/>
    <property type="match status" value="1"/>
</dbReference>
<accession>A0A8H6VFK0</accession>
<protein>
    <submittedName>
        <fullName evidence="3">Abhydrolase domain-containing protein mpaH</fullName>
    </submittedName>
</protein>
<dbReference type="InterPro" id="IPR022742">
    <property type="entry name" value="Hydrolase_4"/>
</dbReference>
<comment type="caution">
    <text evidence="3">The sequence shown here is derived from an EMBL/GenBank/DDBJ whole genome shotgun (WGS) entry which is preliminary data.</text>
</comment>
<feature type="compositionally biased region" description="Polar residues" evidence="1">
    <location>
        <begin position="351"/>
        <end position="366"/>
    </location>
</feature>
<feature type="region of interest" description="Disordered" evidence="1">
    <location>
        <begin position="287"/>
        <end position="315"/>
    </location>
</feature>
<dbReference type="EMBL" id="JABCIY010000342">
    <property type="protein sequence ID" value="KAF7185120.1"/>
    <property type="molecule type" value="Genomic_DNA"/>
</dbReference>
<reference evidence="3" key="1">
    <citation type="submission" date="2020-04" db="EMBL/GenBank/DDBJ databases">
        <title>Draft genome resource of the tomato pathogen Pseudocercospora fuligena.</title>
        <authorList>
            <person name="Zaccaron A."/>
        </authorList>
    </citation>
    <scope>NUCLEOTIDE SEQUENCE</scope>
    <source>
        <strain evidence="3">PF001</strain>
    </source>
</reference>
<dbReference type="AlphaFoldDB" id="A0A8H6VFK0"/>
<evidence type="ECO:0000259" key="2">
    <source>
        <dbReference type="Pfam" id="PF12146"/>
    </source>
</evidence>
<evidence type="ECO:0000256" key="1">
    <source>
        <dbReference type="SAM" id="MobiDB-lite"/>
    </source>
</evidence>
<dbReference type="OrthoDB" id="94039at2759"/>
<sequence length="511" mass="58179">MPRCNPWQIGNLGPRLPWLLDCAKPYRPPFATHLSRILCINSRLHSLAPRRIMSTYSGSAGKTKHFKIQKHKLPASHIREYPRATIDDQEEVLHLAIKQYTPIKAAGDGKNAVTIIGGHANGFPKELYEPLWDDLYERLQKQGVHINSIWIADVSHQGDSGVLNEDVLGNDPSWFDHPRDLFLMINHFREHMKRPLIGIGHSMGGNNLVNLALMHPRLFTTLILIDPVIQRYPSVGGNFGPARASTVRRDRWANRQEAETKAKKSKMFQTWDPRVLERWMEHGLRELPTPLYPSSQTSKTLPTISADPTTASIQPDPKTEREITLKTTKFQEVFTFLRPNFPTQEYPDPENNPNPQTHPDVPSWTSPKSPFYRPEPLFTFTRLPNLRPSVLYIFGELSDLSAPLLRADKLAQTGIGWGGSGGVEKGRVREHVFEGVGHLIPMEVVGETADVSAEWVREEVRRWRGEEEEFRREWENVPKSQKAVSSEEFKGQMLGDWLEKKKGTGEGKSKL</sequence>
<dbReference type="Proteomes" id="UP000660729">
    <property type="component" value="Unassembled WGS sequence"/>
</dbReference>
<feature type="domain" description="Serine aminopeptidase S33" evidence="2">
    <location>
        <begin position="134"/>
        <end position="257"/>
    </location>
</feature>
<keyword evidence="4" id="KW-1185">Reference proteome</keyword>
<feature type="compositionally biased region" description="Polar residues" evidence="1">
    <location>
        <begin position="292"/>
        <end position="313"/>
    </location>
</feature>
<dbReference type="InterPro" id="IPR029058">
    <property type="entry name" value="AB_hydrolase_fold"/>
</dbReference>
<name>A0A8H6VFK0_9PEZI</name>